<keyword evidence="3" id="KW-1185">Reference proteome</keyword>
<dbReference type="InterPro" id="IPR015867">
    <property type="entry name" value="N-reg_PII/ATP_PRibTrfase_C"/>
</dbReference>
<dbReference type="InterPro" id="IPR003793">
    <property type="entry name" value="UPF0166"/>
</dbReference>
<evidence type="ECO:0000313" key="3">
    <source>
        <dbReference type="Proteomes" id="UP001501391"/>
    </source>
</evidence>
<comment type="caution">
    <text evidence="2">The sequence shown here is derived from an EMBL/GenBank/DDBJ whole genome shotgun (WGS) entry which is preliminary data.</text>
</comment>
<name>A0ABN3BYL8_9ACTN</name>
<evidence type="ECO:0000313" key="2">
    <source>
        <dbReference type="EMBL" id="GAA2201957.1"/>
    </source>
</evidence>
<proteinExistence type="inferred from homology"/>
<evidence type="ECO:0000256" key="1">
    <source>
        <dbReference type="ARBA" id="ARBA00010554"/>
    </source>
</evidence>
<dbReference type="Pfam" id="PF02641">
    <property type="entry name" value="DUF190"/>
    <property type="match status" value="1"/>
</dbReference>
<dbReference type="Proteomes" id="UP001501391">
    <property type="component" value="Unassembled WGS sequence"/>
</dbReference>
<protein>
    <recommendedName>
        <fullName evidence="4">DUF190 domain-containing protein</fullName>
    </recommendedName>
</protein>
<gene>
    <name evidence="2" type="ORF">GCM10009787_59030</name>
</gene>
<dbReference type="SUPFAM" id="SSF54913">
    <property type="entry name" value="GlnB-like"/>
    <property type="match status" value="1"/>
</dbReference>
<accession>A0ABN3BYL8</accession>
<sequence>MRRAKEQGLAGAHVLHAIEGFSPGGPVVHHRTFGLRDRLPLCVVIVDDRPAVDRFLGSLDPRMQVDSIVLDRVYQLTPHDGTPRTDKE</sequence>
<dbReference type="InterPro" id="IPR011322">
    <property type="entry name" value="N-reg_PII-like_a/b"/>
</dbReference>
<reference evidence="2 3" key="1">
    <citation type="journal article" date="2019" name="Int. J. Syst. Evol. Microbiol.">
        <title>The Global Catalogue of Microorganisms (GCM) 10K type strain sequencing project: providing services to taxonomists for standard genome sequencing and annotation.</title>
        <authorList>
            <consortium name="The Broad Institute Genomics Platform"/>
            <consortium name="The Broad Institute Genome Sequencing Center for Infectious Disease"/>
            <person name="Wu L."/>
            <person name="Ma J."/>
        </authorList>
    </citation>
    <scope>NUCLEOTIDE SEQUENCE [LARGE SCALE GENOMIC DNA]</scope>
    <source>
        <strain evidence="2 3">JCM 14924</strain>
    </source>
</reference>
<dbReference type="Gene3D" id="3.30.70.120">
    <property type="match status" value="1"/>
</dbReference>
<comment type="similarity">
    <text evidence="1">Belongs to the UPF0166 family.</text>
</comment>
<dbReference type="EMBL" id="BAAAOQ010000021">
    <property type="protein sequence ID" value="GAA2201957.1"/>
    <property type="molecule type" value="Genomic_DNA"/>
</dbReference>
<evidence type="ECO:0008006" key="4">
    <source>
        <dbReference type="Google" id="ProtNLM"/>
    </source>
</evidence>
<organism evidence="2 3">
    <name type="scientific">Streptomyces bangladeshensis</name>
    <dbReference type="NCBI Taxonomy" id="295352"/>
    <lineage>
        <taxon>Bacteria</taxon>
        <taxon>Bacillati</taxon>
        <taxon>Actinomycetota</taxon>
        <taxon>Actinomycetes</taxon>
        <taxon>Kitasatosporales</taxon>
        <taxon>Streptomycetaceae</taxon>
        <taxon>Streptomyces</taxon>
    </lineage>
</organism>